<feature type="signal peptide" evidence="1">
    <location>
        <begin position="1"/>
        <end position="28"/>
    </location>
</feature>
<organism evidence="5 6">
    <name type="scientific">Lysobacter cavernae</name>
    <dbReference type="NCBI Taxonomy" id="1685901"/>
    <lineage>
        <taxon>Bacteria</taxon>
        <taxon>Pseudomonadati</taxon>
        <taxon>Pseudomonadota</taxon>
        <taxon>Gammaproteobacteria</taxon>
        <taxon>Lysobacterales</taxon>
        <taxon>Lysobacteraceae</taxon>
        <taxon>Lysobacter</taxon>
    </lineage>
</organism>
<accession>A0ABV7RSS5</accession>
<feature type="domain" description="Calcineurin-like phosphoesterase C-terminal" evidence="3">
    <location>
        <begin position="357"/>
        <end position="521"/>
    </location>
</feature>
<feature type="domain" description="Calcineurin-like phosphoesterase N-terminal" evidence="4">
    <location>
        <begin position="51"/>
        <end position="110"/>
    </location>
</feature>
<dbReference type="InterPro" id="IPR032285">
    <property type="entry name" value="Metallophos_N"/>
</dbReference>
<sequence length="538" mass="60207">MSVRTSMSRLLPLVFSCVLLVFPFAAYAQLPAQVTGTVYQDSNGNARRDGSERGIAGIKVSNGRDIVRTDAQGRYALPSIEGSTLFVIKPPDYATATGDNGLPHFWYHLYRQDPPRLRYDGISARAIPATGFDFALQRAPRAQRDLELLVFGDPQPKSLADVGYYERDIVAPLLGQHSARLGVSLGDIVNDDLTLYPAMNRVTAQLGVPWLHVPGNHDLDFDAGRDEDSLLSFRNVYGPDTYAWEEAQASFIVLDDVVYRPGQKPSYIGGLRDDQIAFIEAYLATLPKDRRVVISVHIPLFEPLPGVETFRRGDRERLFALLKDHRRVLLLSAHTHNQRHYRHDAQTGWHGAQPLHEYNVGASCGAFWSGVKDAQGIPDTMMSDGTPNGYAWLTLKHDGDYALRYQVARAPAEQTIALHAPKVLRRGAYPAWGVYANVYMGEAGSRVEYRVDGGEWKPMRRVAQPDPRLLAENLADDNAARLRGYDRSPEADPSTHLWRGALPTDLALGEHRIEVRAFDPWQGEQRAQTRYRLDQAQE</sequence>
<evidence type="ECO:0000313" key="6">
    <source>
        <dbReference type="Proteomes" id="UP001595740"/>
    </source>
</evidence>
<dbReference type="InterPro" id="IPR013783">
    <property type="entry name" value="Ig-like_fold"/>
</dbReference>
<evidence type="ECO:0000259" key="2">
    <source>
        <dbReference type="Pfam" id="PF00149"/>
    </source>
</evidence>
<dbReference type="RefSeq" id="WP_386759971.1">
    <property type="nucleotide sequence ID" value="NZ_JBHRXK010000008.1"/>
</dbReference>
<name>A0ABV7RSS5_9GAMM</name>
<dbReference type="SUPFAM" id="SSF56300">
    <property type="entry name" value="Metallo-dependent phosphatases"/>
    <property type="match status" value="1"/>
</dbReference>
<evidence type="ECO:0000313" key="5">
    <source>
        <dbReference type="EMBL" id="MFC3552213.1"/>
    </source>
</evidence>
<dbReference type="Gene3D" id="2.60.40.10">
    <property type="entry name" value="Immunoglobulins"/>
    <property type="match status" value="1"/>
</dbReference>
<feature type="chain" id="PRO_5045848764" evidence="1">
    <location>
        <begin position="29"/>
        <end position="538"/>
    </location>
</feature>
<dbReference type="InterPro" id="IPR004843">
    <property type="entry name" value="Calcineurin-like_PHP"/>
</dbReference>
<dbReference type="Pfam" id="PF00149">
    <property type="entry name" value="Metallophos"/>
    <property type="match status" value="1"/>
</dbReference>
<dbReference type="EMBL" id="JBHRXK010000008">
    <property type="protein sequence ID" value="MFC3552213.1"/>
    <property type="molecule type" value="Genomic_DNA"/>
</dbReference>
<reference evidence="6" key="1">
    <citation type="journal article" date="2019" name="Int. J. Syst. Evol. Microbiol.">
        <title>The Global Catalogue of Microorganisms (GCM) 10K type strain sequencing project: providing services to taxonomists for standard genome sequencing and annotation.</title>
        <authorList>
            <consortium name="The Broad Institute Genomics Platform"/>
            <consortium name="The Broad Institute Genome Sequencing Center for Infectious Disease"/>
            <person name="Wu L."/>
            <person name="Ma J."/>
        </authorList>
    </citation>
    <scope>NUCLEOTIDE SEQUENCE [LARGE SCALE GENOMIC DNA]</scope>
    <source>
        <strain evidence="6">KCTC 42875</strain>
    </source>
</reference>
<keyword evidence="1" id="KW-0732">Signal</keyword>
<protein>
    <submittedName>
        <fullName evidence="5">Calcineurin-like phosphoesterase C-terminal domain-containing protein</fullName>
    </submittedName>
</protein>
<dbReference type="Proteomes" id="UP001595740">
    <property type="component" value="Unassembled WGS sequence"/>
</dbReference>
<dbReference type="PANTHER" id="PTHR43143">
    <property type="entry name" value="METALLOPHOSPHOESTERASE, CALCINEURIN SUPERFAMILY"/>
    <property type="match status" value="1"/>
</dbReference>
<evidence type="ECO:0000259" key="3">
    <source>
        <dbReference type="Pfam" id="PF16370"/>
    </source>
</evidence>
<dbReference type="SUPFAM" id="SSF117074">
    <property type="entry name" value="Hypothetical protein PA1324"/>
    <property type="match status" value="1"/>
</dbReference>
<dbReference type="Pfam" id="PF16370">
    <property type="entry name" value="MetallophosC"/>
    <property type="match status" value="1"/>
</dbReference>
<dbReference type="CDD" id="cd00838">
    <property type="entry name" value="MPP_superfamily"/>
    <property type="match status" value="1"/>
</dbReference>
<dbReference type="Pfam" id="PF16371">
    <property type="entry name" value="MetallophosN"/>
    <property type="match status" value="1"/>
</dbReference>
<dbReference type="PANTHER" id="PTHR43143:SF6">
    <property type="entry name" value="BLL3016 PROTEIN"/>
    <property type="match status" value="1"/>
</dbReference>
<keyword evidence="6" id="KW-1185">Reference proteome</keyword>
<dbReference type="InterPro" id="IPR051918">
    <property type="entry name" value="STPP_CPPED1"/>
</dbReference>
<evidence type="ECO:0000256" key="1">
    <source>
        <dbReference type="SAM" id="SignalP"/>
    </source>
</evidence>
<evidence type="ECO:0000259" key="4">
    <source>
        <dbReference type="Pfam" id="PF16371"/>
    </source>
</evidence>
<gene>
    <name evidence="5" type="ORF">ACFOLC_14510</name>
</gene>
<feature type="domain" description="Calcineurin-like phosphoesterase" evidence="2">
    <location>
        <begin position="149"/>
        <end position="337"/>
    </location>
</feature>
<dbReference type="InterPro" id="IPR029052">
    <property type="entry name" value="Metallo-depent_PP-like"/>
</dbReference>
<comment type="caution">
    <text evidence="5">The sequence shown here is derived from an EMBL/GenBank/DDBJ whole genome shotgun (WGS) entry which is preliminary data.</text>
</comment>
<dbReference type="Gene3D" id="3.60.21.10">
    <property type="match status" value="1"/>
</dbReference>
<dbReference type="InterPro" id="IPR032288">
    <property type="entry name" value="Metallophos_C"/>
</dbReference>
<proteinExistence type="predicted"/>